<dbReference type="GO" id="GO:0005886">
    <property type="term" value="C:plasma membrane"/>
    <property type="evidence" value="ECO:0007669"/>
    <property type="project" value="TreeGrafter"/>
</dbReference>
<keyword evidence="6 10" id="KW-1133">Transmembrane helix</keyword>
<accession>A0A2H3IWE7</accession>
<feature type="transmembrane region" description="Helical" evidence="10">
    <location>
        <begin position="163"/>
        <end position="181"/>
    </location>
</feature>
<evidence type="ECO:0000256" key="10">
    <source>
        <dbReference type="SAM" id="Phobius"/>
    </source>
</evidence>
<evidence type="ECO:0000256" key="4">
    <source>
        <dbReference type="ARBA" id="ARBA00022692"/>
    </source>
</evidence>
<keyword evidence="12" id="KW-1185">Reference proteome</keyword>
<dbReference type="PRINTS" id="PR00783">
    <property type="entry name" value="MINTRINSICP"/>
</dbReference>
<dbReference type="InterPro" id="IPR050363">
    <property type="entry name" value="MIP/Aquaporin"/>
</dbReference>
<gene>
    <name evidence="11" type="ORF">WOLCODRAFT_22597</name>
</gene>
<dbReference type="OMA" id="YLIFIDW"/>
<dbReference type="CDD" id="cd00333">
    <property type="entry name" value="MIP"/>
    <property type="match status" value="1"/>
</dbReference>
<dbReference type="STRING" id="742152.A0A2H3IWE7"/>
<evidence type="ECO:0000256" key="5">
    <source>
        <dbReference type="ARBA" id="ARBA00022737"/>
    </source>
</evidence>
<evidence type="ECO:0000313" key="11">
    <source>
        <dbReference type="EMBL" id="PCH34310.1"/>
    </source>
</evidence>
<dbReference type="EMBL" id="KB467831">
    <property type="protein sequence ID" value="PCH34310.1"/>
    <property type="molecule type" value="Genomic_DNA"/>
</dbReference>
<dbReference type="FunFam" id="1.20.1080.10:FF:000027">
    <property type="entry name" value="MIP aquaporin"/>
    <property type="match status" value="1"/>
</dbReference>
<dbReference type="PANTHER" id="PTHR43829:SF9">
    <property type="entry name" value="AQUAPORIN-9"/>
    <property type="match status" value="1"/>
</dbReference>
<dbReference type="SUPFAM" id="SSF81338">
    <property type="entry name" value="Aquaporin-like"/>
    <property type="match status" value="1"/>
</dbReference>
<feature type="transmembrane region" description="Helical" evidence="10">
    <location>
        <begin position="77"/>
        <end position="97"/>
    </location>
</feature>
<keyword evidence="4 9" id="KW-0812">Transmembrane</keyword>
<evidence type="ECO:0000256" key="2">
    <source>
        <dbReference type="ARBA" id="ARBA00006175"/>
    </source>
</evidence>
<dbReference type="PROSITE" id="PS00221">
    <property type="entry name" value="MIP"/>
    <property type="match status" value="1"/>
</dbReference>
<organism evidence="11 12">
    <name type="scientific">Wolfiporia cocos (strain MD-104)</name>
    <name type="common">Brown rot fungus</name>
    <dbReference type="NCBI Taxonomy" id="742152"/>
    <lineage>
        <taxon>Eukaryota</taxon>
        <taxon>Fungi</taxon>
        <taxon>Dikarya</taxon>
        <taxon>Basidiomycota</taxon>
        <taxon>Agaricomycotina</taxon>
        <taxon>Agaricomycetes</taxon>
        <taxon>Polyporales</taxon>
        <taxon>Phaeolaceae</taxon>
        <taxon>Wolfiporia</taxon>
    </lineage>
</organism>
<keyword evidence="3 9" id="KW-0813">Transport</keyword>
<dbReference type="InterPro" id="IPR000425">
    <property type="entry name" value="MIP"/>
</dbReference>
<evidence type="ECO:0000256" key="3">
    <source>
        <dbReference type="ARBA" id="ARBA00022448"/>
    </source>
</evidence>
<dbReference type="GO" id="GO:0015250">
    <property type="term" value="F:water channel activity"/>
    <property type="evidence" value="ECO:0007669"/>
    <property type="project" value="TreeGrafter"/>
</dbReference>
<evidence type="ECO:0000256" key="6">
    <source>
        <dbReference type="ARBA" id="ARBA00022989"/>
    </source>
</evidence>
<dbReference type="NCBIfam" id="TIGR00861">
    <property type="entry name" value="MIP"/>
    <property type="match status" value="1"/>
</dbReference>
<dbReference type="Pfam" id="PF00230">
    <property type="entry name" value="MIP"/>
    <property type="match status" value="1"/>
</dbReference>
<dbReference type="PANTHER" id="PTHR43829">
    <property type="entry name" value="AQUAPORIN OR AQUAGLYCEROPORIN RELATED"/>
    <property type="match status" value="1"/>
</dbReference>
<comment type="subcellular location">
    <subcellularLocation>
        <location evidence="1">Membrane</location>
        <topology evidence="1">Multi-pass membrane protein</topology>
    </subcellularLocation>
</comment>
<dbReference type="Proteomes" id="UP000218811">
    <property type="component" value="Unassembled WGS sequence"/>
</dbReference>
<dbReference type="GO" id="GO:0015254">
    <property type="term" value="F:glycerol channel activity"/>
    <property type="evidence" value="ECO:0007669"/>
    <property type="project" value="TreeGrafter"/>
</dbReference>
<protein>
    <submittedName>
        <fullName evidence="11">Aquaporin</fullName>
    </submittedName>
</protein>
<proteinExistence type="inferred from homology"/>
<dbReference type="AlphaFoldDB" id="A0A2H3IWE7"/>
<dbReference type="Gene3D" id="1.20.1080.10">
    <property type="entry name" value="Glycerol uptake facilitator protein"/>
    <property type="match status" value="1"/>
</dbReference>
<sequence>MILTVFGCGTDCQVILSANSKISPTAKGDYLSLTTGWAVGTALGVWFAGGSSGGHINPAITLAMAAFRDFPWRQVPMYIIAQLLGALCGAAIVYANYLHAIDIYEGGRHTRTIEGTAYLFSTYALDYMTNVSCFFDEVISSAALMLIVCALTDKNNGPPPSGLVPLALFLALLGIGTALGMQTRYAINPARDLGPRILTAMVGYGEQVFTYRNQYWLWCPIIGPIVGAVLGTLIYDAFIFTGGESVLNKPDARSRAAHERVRMAQKQKPPAGFDNCCENV</sequence>
<feature type="transmembrane region" description="Helical" evidence="10">
    <location>
        <begin position="215"/>
        <end position="235"/>
    </location>
</feature>
<dbReference type="InterPro" id="IPR023271">
    <property type="entry name" value="Aquaporin-like"/>
</dbReference>
<evidence type="ECO:0000256" key="8">
    <source>
        <dbReference type="ARBA" id="ARBA00034651"/>
    </source>
</evidence>
<reference evidence="11 12" key="1">
    <citation type="journal article" date="2012" name="Science">
        <title>The Paleozoic origin of enzymatic lignin decomposition reconstructed from 31 fungal genomes.</title>
        <authorList>
            <person name="Floudas D."/>
            <person name="Binder M."/>
            <person name="Riley R."/>
            <person name="Barry K."/>
            <person name="Blanchette R.A."/>
            <person name="Henrissat B."/>
            <person name="Martinez A.T."/>
            <person name="Otillar R."/>
            <person name="Spatafora J.W."/>
            <person name="Yadav J.S."/>
            <person name="Aerts A."/>
            <person name="Benoit I."/>
            <person name="Boyd A."/>
            <person name="Carlson A."/>
            <person name="Copeland A."/>
            <person name="Coutinho P.M."/>
            <person name="de Vries R.P."/>
            <person name="Ferreira P."/>
            <person name="Findley K."/>
            <person name="Foster B."/>
            <person name="Gaskell J."/>
            <person name="Glotzer D."/>
            <person name="Gorecki P."/>
            <person name="Heitman J."/>
            <person name="Hesse C."/>
            <person name="Hori C."/>
            <person name="Igarashi K."/>
            <person name="Jurgens J.A."/>
            <person name="Kallen N."/>
            <person name="Kersten P."/>
            <person name="Kohler A."/>
            <person name="Kuees U."/>
            <person name="Kumar T.K.A."/>
            <person name="Kuo A."/>
            <person name="LaButti K."/>
            <person name="Larrondo L.F."/>
            <person name="Lindquist E."/>
            <person name="Ling A."/>
            <person name="Lombard V."/>
            <person name="Lucas S."/>
            <person name="Lundell T."/>
            <person name="Martin R."/>
            <person name="McLaughlin D.J."/>
            <person name="Morgenstern I."/>
            <person name="Morin E."/>
            <person name="Murat C."/>
            <person name="Nagy L.G."/>
            <person name="Nolan M."/>
            <person name="Ohm R.A."/>
            <person name="Patyshakuliyeva A."/>
            <person name="Rokas A."/>
            <person name="Ruiz-Duenas F.J."/>
            <person name="Sabat G."/>
            <person name="Salamov A."/>
            <person name="Samejima M."/>
            <person name="Schmutz J."/>
            <person name="Slot J.C."/>
            <person name="St John F."/>
            <person name="Stenlid J."/>
            <person name="Sun H."/>
            <person name="Sun S."/>
            <person name="Syed K."/>
            <person name="Tsang A."/>
            <person name="Wiebenga A."/>
            <person name="Young D."/>
            <person name="Pisabarro A."/>
            <person name="Eastwood D.C."/>
            <person name="Martin F."/>
            <person name="Cullen D."/>
            <person name="Grigoriev I.V."/>
            <person name="Hibbett D.S."/>
        </authorList>
    </citation>
    <scope>NUCLEOTIDE SEQUENCE [LARGE SCALE GENOMIC DNA]</scope>
    <source>
        <strain evidence="11 12">MD-104</strain>
    </source>
</reference>
<name>A0A2H3IWE7_WOLCO</name>
<evidence type="ECO:0000256" key="7">
    <source>
        <dbReference type="ARBA" id="ARBA00023136"/>
    </source>
</evidence>
<evidence type="ECO:0000313" key="12">
    <source>
        <dbReference type="Proteomes" id="UP000218811"/>
    </source>
</evidence>
<evidence type="ECO:0000256" key="9">
    <source>
        <dbReference type="RuleBase" id="RU000477"/>
    </source>
</evidence>
<comment type="similarity">
    <text evidence="2 9">Belongs to the MIP/aquaporin (TC 1.A.8) family.</text>
</comment>
<feature type="transmembrane region" description="Helical" evidence="10">
    <location>
        <begin position="127"/>
        <end position="151"/>
    </location>
</feature>
<keyword evidence="5" id="KW-0677">Repeat</keyword>
<dbReference type="OrthoDB" id="3222at2759"/>
<comment type="catalytic activity">
    <reaction evidence="8">
        <text>H2O(in) = H2O(out)</text>
        <dbReference type="Rhea" id="RHEA:29667"/>
        <dbReference type="ChEBI" id="CHEBI:15377"/>
    </reaction>
</comment>
<dbReference type="InterPro" id="IPR022357">
    <property type="entry name" value="MIP_CS"/>
</dbReference>
<keyword evidence="7 10" id="KW-0472">Membrane</keyword>
<evidence type="ECO:0000256" key="1">
    <source>
        <dbReference type="ARBA" id="ARBA00004141"/>
    </source>
</evidence>